<protein>
    <submittedName>
        <fullName evidence="1">Uncharacterized protein</fullName>
    </submittedName>
</protein>
<reference evidence="2" key="1">
    <citation type="submission" date="2011-08" db="EMBL/GenBank/DDBJ databases">
        <authorList>
            <person name="Rombauts S."/>
        </authorList>
    </citation>
    <scope>NUCLEOTIDE SEQUENCE</scope>
    <source>
        <strain evidence="2">London</strain>
    </source>
</reference>
<dbReference type="AlphaFoldDB" id="T1KV34"/>
<organism evidence="1 2">
    <name type="scientific">Tetranychus urticae</name>
    <name type="common">Two-spotted spider mite</name>
    <dbReference type="NCBI Taxonomy" id="32264"/>
    <lineage>
        <taxon>Eukaryota</taxon>
        <taxon>Metazoa</taxon>
        <taxon>Ecdysozoa</taxon>
        <taxon>Arthropoda</taxon>
        <taxon>Chelicerata</taxon>
        <taxon>Arachnida</taxon>
        <taxon>Acari</taxon>
        <taxon>Acariformes</taxon>
        <taxon>Trombidiformes</taxon>
        <taxon>Prostigmata</taxon>
        <taxon>Eleutherengona</taxon>
        <taxon>Raphignathae</taxon>
        <taxon>Tetranychoidea</taxon>
        <taxon>Tetranychidae</taxon>
        <taxon>Tetranychus</taxon>
    </lineage>
</organism>
<dbReference type="EnsemblMetazoa" id="tetur22g02270.1">
    <property type="protein sequence ID" value="tetur22g02270.1"/>
    <property type="gene ID" value="tetur22g02270"/>
</dbReference>
<accession>T1KV34</accession>
<dbReference type="HOGENOM" id="CLU_3351691_0_0_1"/>
<evidence type="ECO:0000313" key="1">
    <source>
        <dbReference type="EnsemblMetazoa" id="tetur22g02270.1"/>
    </source>
</evidence>
<name>T1KV34_TETUR</name>
<sequence>MNELIHSSSGIYGYLIQQSVEINTFFFRCTKPRPLRL</sequence>
<keyword evidence="2" id="KW-1185">Reference proteome</keyword>
<evidence type="ECO:0000313" key="2">
    <source>
        <dbReference type="Proteomes" id="UP000015104"/>
    </source>
</evidence>
<reference evidence="1" key="2">
    <citation type="submission" date="2015-06" db="UniProtKB">
        <authorList>
            <consortium name="EnsemblMetazoa"/>
        </authorList>
    </citation>
    <scope>IDENTIFICATION</scope>
</reference>
<proteinExistence type="predicted"/>
<dbReference type="EMBL" id="CAEY01000589">
    <property type="status" value="NOT_ANNOTATED_CDS"/>
    <property type="molecule type" value="Genomic_DNA"/>
</dbReference>
<dbReference type="Proteomes" id="UP000015104">
    <property type="component" value="Unassembled WGS sequence"/>
</dbReference>